<dbReference type="Proteomes" id="UP000824099">
    <property type="component" value="Unassembled WGS sequence"/>
</dbReference>
<evidence type="ECO:0000313" key="1">
    <source>
        <dbReference type="EMBL" id="HIU64913.1"/>
    </source>
</evidence>
<organism evidence="1 2">
    <name type="scientific">Candidatus Avacidaminococcus intestinavium</name>
    <dbReference type="NCBI Taxonomy" id="2840684"/>
    <lineage>
        <taxon>Bacteria</taxon>
        <taxon>Bacillati</taxon>
        <taxon>Bacillota</taxon>
        <taxon>Negativicutes</taxon>
        <taxon>Acidaminococcales</taxon>
        <taxon>Acidaminococcaceae</taxon>
        <taxon>Acidaminococcaceae incertae sedis</taxon>
        <taxon>Candidatus Avacidaminococcus</taxon>
    </lineage>
</organism>
<reference evidence="1" key="1">
    <citation type="submission" date="2020-10" db="EMBL/GenBank/DDBJ databases">
        <authorList>
            <person name="Gilroy R."/>
        </authorList>
    </citation>
    <scope>NUCLEOTIDE SEQUENCE</scope>
    <source>
        <strain evidence="1">CHK160-1198</strain>
    </source>
</reference>
<gene>
    <name evidence="1" type="ORF">IAB06_07775</name>
</gene>
<accession>A0A9D1SMB7</accession>
<evidence type="ECO:0000313" key="2">
    <source>
        <dbReference type="Proteomes" id="UP000824099"/>
    </source>
</evidence>
<sequence length="526" mass="60634">MQTKNEQKTQSIFQYVKENIDEDGYFIGNTLPHNNPAFISGSISFDLGAADAFYVMSPGQDDPQVVSYLETAIKQYLDDPTDKNQENLYNFITRTQCISYTASLIDNLNNRKSLTHLLELAEHWFYYATDREAVKFAILLFGLSDLKNIDQAKYPSLLTDLNLLARCDEFTYFVLLALNLSNLKTEDTVWDIIKHTFGWGRVHALLSADFSTAEQKNWLLHHGCEIDVHFPPIAVLCITKSNLYEILQQPTIDKPHFFALSNIMVTYLDFLLDYDPVSLFPPKDYPKIDNFILLKNFIRLAAPYQNDIENLYDIITLTSHLHEITTNNRWEILDANSAHILISMAESLLYSQDWLPQIKQELINKKGKINYTVIDFARELEIDIWDLLFSILEENPTYTKLFSYLLADPEPARFHKALAFAEQHLEAYKTDEQLLSPIIHSLATHPGTGEKFIIAGLTALHDWPRTIAIDTLEIWGIEYLSQEIRVAILKAQDIAQQNLLVLRLRCLLQNKIFNLNKFISNILESE</sequence>
<comment type="caution">
    <text evidence="1">The sequence shown here is derived from an EMBL/GenBank/DDBJ whole genome shotgun (WGS) entry which is preliminary data.</text>
</comment>
<reference evidence="1" key="2">
    <citation type="journal article" date="2021" name="PeerJ">
        <title>Extensive microbial diversity within the chicken gut microbiome revealed by metagenomics and culture.</title>
        <authorList>
            <person name="Gilroy R."/>
            <person name="Ravi A."/>
            <person name="Getino M."/>
            <person name="Pursley I."/>
            <person name="Horton D.L."/>
            <person name="Alikhan N.F."/>
            <person name="Baker D."/>
            <person name="Gharbi K."/>
            <person name="Hall N."/>
            <person name="Watson M."/>
            <person name="Adriaenssens E.M."/>
            <person name="Foster-Nyarko E."/>
            <person name="Jarju S."/>
            <person name="Secka A."/>
            <person name="Antonio M."/>
            <person name="Oren A."/>
            <person name="Chaudhuri R.R."/>
            <person name="La Ragione R."/>
            <person name="Hildebrand F."/>
            <person name="Pallen M.J."/>
        </authorList>
    </citation>
    <scope>NUCLEOTIDE SEQUENCE</scope>
    <source>
        <strain evidence="1">CHK160-1198</strain>
    </source>
</reference>
<protein>
    <submittedName>
        <fullName evidence="1">Uncharacterized protein</fullName>
    </submittedName>
</protein>
<proteinExistence type="predicted"/>
<dbReference type="AlphaFoldDB" id="A0A9D1SMB7"/>
<dbReference type="EMBL" id="DVNI01000134">
    <property type="protein sequence ID" value="HIU64913.1"/>
    <property type="molecule type" value="Genomic_DNA"/>
</dbReference>
<name>A0A9D1SMB7_9FIRM</name>